<dbReference type="InterPro" id="IPR001451">
    <property type="entry name" value="Hexapep"/>
</dbReference>
<name>A0ABY6B2S9_9BURK</name>
<dbReference type="Gene3D" id="2.160.10.10">
    <property type="entry name" value="Hexapeptide repeat proteins"/>
    <property type="match status" value="1"/>
</dbReference>
<evidence type="ECO:0000256" key="2">
    <source>
        <dbReference type="ARBA" id="ARBA00022679"/>
    </source>
</evidence>
<dbReference type="CDD" id="cd03354">
    <property type="entry name" value="LbH_SAT"/>
    <property type="match status" value="1"/>
</dbReference>
<dbReference type="RefSeq" id="WP_261759314.1">
    <property type="nucleotide sequence ID" value="NZ_CP104562.2"/>
</dbReference>
<evidence type="ECO:0000313" key="4">
    <source>
        <dbReference type="EMBL" id="UXH79494.1"/>
    </source>
</evidence>
<organism evidence="4 5">
    <name type="scientific">Roseateles amylovorans</name>
    <dbReference type="NCBI Taxonomy" id="2978473"/>
    <lineage>
        <taxon>Bacteria</taxon>
        <taxon>Pseudomonadati</taxon>
        <taxon>Pseudomonadota</taxon>
        <taxon>Betaproteobacteria</taxon>
        <taxon>Burkholderiales</taxon>
        <taxon>Sphaerotilaceae</taxon>
        <taxon>Roseateles</taxon>
    </lineage>
</organism>
<sequence>MSDKDWLADLDRCGGGRAWRREQSLWALWVYRFGRRVDAMPEGMGRRLRTKVYWLMFRWAETLTGISLPKDCRVGPGLRIWHFGGVFINPATVIGAGCTLRQGVTLGNRVEDGPCPVLEDGVELGAYAQVLGGVRLGRGCKVGAMAVVLQDVPPGATAVGNPARILHAQPLPADVPADVPATARSASALAAAKNSTVETVPQSPV</sequence>
<reference evidence="4" key="1">
    <citation type="submission" date="2022-10" db="EMBL/GenBank/DDBJ databases">
        <title>Characterization and whole genome sequencing of a new Roseateles species, isolated from fresh water.</title>
        <authorList>
            <person name="Guliayeva D.Y."/>
            <person name="Akhremchuk A.E."/>
            <person name="Sikolenko M.A."/>
            <person name="Valentovich L.N."/>
            <person name="Sidarenka A.V."/>
        </authorList>
    </citation>
    <scope>NUCLEOTIDE SEQUENCE</scope>
    <source>
        <strain evidence="4">BIM B-1768</strain>
    </source>
</reference>
<keyword evidence="3" id="KW-0012">Acyltransferase</keyword>
<dbReference type="PANTHER" id="PTHR42811">
    <property type="entry name" value="SERINE ACETYLTRANSFERASE"/>
    <property type="match status" value="1"/>
</dbReference>
<comment type="similarity">
    <text evidence="1">Belongs to the transferase hexapeptide repeat family.</text>
</comment>
<gene>
    <name evidence="4" type="ORF">N4261_06100</name>
</gene>
<dbReference type="Proteomes" id="UP001064933">
    <property type="component" value="Chromosome"/>
</dbReference>
<dbReference type="SUPFAM" id="SSF51161">
    <property type="entry name" value="Trimeric LpxA-like enzymes"/>
    <property type="match status" value="1"/>
</dbReference>
<dbReference type="EMBL" id="CP104562">
    <property type="protein sequence ID" value="UXH79494.1"/>
    <property type="molecule type" value="Genomic_DNA"/>
</dbReference>
<protein>
    <submittedName>
        <fullName evidence="4">Serine acetyltransferase</fullName>
    </submittedName>
</protein>
<keyword evidence="2" id="KW-0808">Transferase</keyword>
<evidence type="ECO:0000256" key="1">
    <source>
        <dbReference type="ARBA" id="ARBA00007274"/>
    </source>
</evidence>
<proteinExistence type="inferred from homology"/>
<dbReference type="InterPro" id="IPR011004">
    <property type="entry name" value="Trimer_LpxA-like_sf"/>
</dbReference>
<evidence type="ECO:0000256" key="3">
    <source>
        <dbReference type="ARBA" id="ARBA00023315"/>
    </source>
</evidence>
<dbReference type="Pfam" id="PF00132">
    <property type="entry name" value="Hexapep"/>
    <property type="match status" value="1"/>
</dbReference>
<evidence type="ECO:0000313" key="5">
    <source>
        <dbReference type="Proteomes" id="UP001064933"/>
    </source>
</evidence>
<keyword evidence="5" id="KW-1185">Reference proteome</keyword>
<dbReference type="InterPro" id="IPR045304">
    <property type="entry name" value="LbH_SAT"/>
</dbReference>
<accession>A0ABY6B2S9</accession>